<accession>A0A6H0DK98</accession>
<reference evidence="4" key="1">
    <citation type="submission" date="2020-01" db="EMBL/GenBank/DDBJ databases">
        <title>Sustained virome diversity in Antarctic penguins and their ticks: geographical connectedness and no evidence for low pathogen pressure.</title>
        <authorList>
            <person name="Wille M."/>
            <person name="Harvey E."/>
            <person name="Shi M."/>
            <person name="Gonzalez-Acuna D."/>
            <person name="Holmes E.C."/>
            <person name="Hurt A.C."/>
        </authorList>
    </citation>
    <scope>NUCLEOTIDE SEQUENCE</scope>
    <source>
        <strain evidence="4">Antarctic71</strain>
    </source>
</reference>
<dbReference type="GO" id="GO:0003968">
    <property type="term" value="F:RNA-directed RNA polymerase activity"/>
    <property type="evidence" value="ECO:0007669"/>
    <property type="project" value="UniProtKB-KW"/>
</dbReference>
<dbReference type="PANTHER" id="PTHR34456">
    <property type="entry name" value="MITOVIRUS RNA-DEPENDENT RNA POLYMERASE"/>
    <property type="match status" value="1"/>
</dbReference>
<evidence type="ECO:0000313" key="4">
    <source>
        <dbReference type="EMBL" id="QIS88020.1"/>
    </source>
</evidence>
<organism evidence="4">
    <name type="scientific">de Lozier virus</name>
    <dbReference type="NCBI Taxonomy" id="2707287"/>
    <lineage>
        <taxon>Viruses</taxon>
        <taxon>Riboviria</taxon>
    </lineage>
</organism>
<keyword evidence="2" id="KW-0548">Nucleotidyltransferase</keyword>
<evidence type="ECO:0000256" key="2">
    <source>
        <dbReference type="ARBA" id="ARBA00022695"/>
    </source>
</evidence>
<keyword evidence="1" id="KW-0808">Transferase</keyword>
<name>A0A6H0DK98_9VIRU</name>
<evidence type="ECO:0000256" key="1">
    <source>
        <dbReference type="ARBA" id="ARBA00022679"/>
    </source>
</evidence>
<feature type="compositionally biased region" description="Basic and acidic residues" evidence="3">
    <location>
        <begin position="674"/>
        <end position="696"/>
    </location>
</feature>
<keyword evidence="4" id="KW-0696">RNA-directed RNA polymerase</keyword>
<dbReference type="InterPro" id="IPR008686">
    <property type="entry name" value="RNA_pol_mitovir"/>
</dbReference>
<protein>
    <submittedName>
        <fullName evidence="4">RNA-dependent RNA polymerase</fullName>
    </submittedName>
</protein>
<dbReference type="SUPFAM" id="SSF56672">
    <property type="entry name" value="DNA/RNA polymerases"/>
    <property type="match status" value="1"/>
</dbReference>
<sequence>MENRNTMCGRLMSLGVPKTMASQAIDLVDKWQQCSGPEWTVMHLKDIKAYYIHQLAGKEYVPNTWLSTCGGHVKGPLGAIVRRLSFKKLSRTLTALNSYTAFISPKVTQKQEQKFFGSMQSEDETGLDSRLRILPKPRVDLIPGRPPTLLEYCTGTQRGPSADGKTTFERDAFAMFLHSAKSQAVRNVISRHEDYFRRVVPTDLLFNIEPNPGYTGVHHTLGVISGIQEPGYKLRAVANPDRTIQAALEPLKQVIGEALRDLPRDFTYNQRAGAELAQSWLQRGRVVHSVDLSDATNLFPWALQKDLLLHTFPNCTELIHIMDECCTGEWRAKQGNQDVTVRFTRGQPLGLGPSFFAFAFTHNTLLEGICEKHKIKDRPYAILGDDVIISNDRLHKVYRDTLRNLGCKISESKCISSDVLCEFAGMVITKDTIADSYKWRMISDQSLLPMLQVFGKSGLALLTKQQRKTVLSIADFPKPYGPGWSDGKSLSSFLRTPQGHLFLTMLIWEKERPMLVRDLISDLRTLCSKASYSSIPSLAEKYMPDTAWRQAVNDLSTFMDLPEIDRDHGVHPKEKVYLPGPDLSVPMVDRYLSKEGYYAPFANRSGDPRRPMIEVYKNFLSCFNSVFDRTNDRLFGVLGSLSSEAIPDGIDFDFIVDHLQPLWAHRAPDGKWKTISDPRLPSENKEISREVHENRPKPRLRR</sequence>
<dbReference type="Pfam" id="PF05919">
    <property type="entry name" value="Mitovir_RNA_pol"/>
    <property type="match status" value="1"/>
</dbReference>
<dbReference type="InterPro" id="IPR043502">
    <property type="entry name" value="DNA/RNA_pol_sf"/>
</dbReference>
<proteinExistence type="predicted"/>
<dbReference type="PANTHER" id="PTHR34456:SF13">
    <property type="entry name" value="REVERSE TRANSCRIPTASE DOMAIN-CONTAINING PROTEIN"/>
    <property type="match status" value="1"/>
</dbReference>
<dbReference type="EMBL" id="MT025136">
    <property type="protein sequence ID" value="QIS88020.1"/>
    <property type="molecule type" value="Genomic_RNA"/>
</dbReference>
<evidence type="ECO:0000256" key="3">
    <source>
        <dbReference type="SAM" id="MobiDB-lite"/>
    </source>
</evidence>
<feature type="region of interest" description="Disordered" evidence="3">
    <location>
        <begin position="674"/>
        <end position="702"/>
    </location>
</feature>